<feature type="compositionally biased region" description="Low complexity" evidence="1">
    <location>
        <begin position="80"/>
        <end position="91"/>
    </location>
</feature>
<proteinExistence type="predicted"/>
<feature type="region of interest" description="Disordered" evidence="1">
    <location>
        <begin position="1"/>
        <end position="380"/>
    </location>
</feature>
<feature type="compositionally biased region" description="Low complexity" evidence="1">
    <location>
        <begin position="34"/>
        <end position="46"/>
    </location>
</feature>
<feature type="compositionally biased region" description="Low complexity" evidence="1">
    <location>
        <begin position="176"/>
        <end position="192"/>
    </location>
</feature>
<keyword evidence="3" id="KW-1185">Reference proteome</keyword>
<feature type="compositionally biased region" description="Low complexity" evidence="1">
    <location>
        <begin position="124"/>
        <end position="147"/>
    </location>
</feature>
<organism evidence="2 3">
    <name type="scientific">Caenorhabditis japonica</name>
    <dbReference type="NCBI Taxonomy" id="281687"/>
    <lineage>
        <taxon>Eukaryota</taxon>
        <taxon>Metazoa</taxon>
        <taxon>Ecdysozoa</taxon>
        <taxon>Nematoda</taxon>
        <taxon>Chromadorea</taxon>
        <taxon>Rhabditida</taxon>
        <taxon>Rhabditina</taxon>
        <taxon>Rhabditomorpha</taxon>
        <taxon>Rhabditoidea</taxon>
        <taxon>Rhabditidae</taxon>
        <taxon>Peloderinae</taxon>
        <taxon>Caenorhabditis</taxon>
    </lineage>
</organism>
<dbReference type="Proteomes" id="UP000005237">
    <property type="component" value="Unassembled WGS sequence"/>
</dbReference>
<evidence type="ECO:0000313" key="2">
    <source>
        <dbReference type="EnsemblMetazoa" id="CJA20227.1"/>
    </source>
</evidence>
<dbReference type="EnsemblMetazoa" id="CJA20227.1">
    <property type="protein sequence ID" value="CJA20227.1"/>
    <property type="gene ID" value="WBGene00175799"/>
</dbReference>
<reference evidence="2" key="2">
    <citation type="submission" date="2022-06" db="UniProtKB">
        <authorList>
            <consortium name="EnsemblMetazoa"/>
        </authorList>
    </citation>
    <scope>IDENTIFICATION</scope>
    <source>
        <strain evidence="2">DF5081</strain>
    </source>
</reference>
<name>A0A8R1I5F1_CAEJA</name>
<reference evidence="3" key="1">
    <citation type="submission" date="2010-08" db="EMBL/GenBank/DDBJ databases">
        <authorList>
            <consortium name="Caenorhabditis japonica Sequencing Consortium"/>
            <person name="Wilson R.K."/>
        </authorList>
    </citation>
    <scope>NUCLEOTIDE SEQUENCE [LARGE SCALE GENOMIC DNA]</scope>
    <source>
        <strain evidence="3">DF5081</strain>
    </source>
</reference>
<feature type="compositionally biased region" description="Low complexity" evidence="1">
    <location>
        <begin position="101"/>
        <end position="116"/>
    </location>
</feature>
<dbReference type="AlphaFoldDB" id="A0A8R1I5F1"/>
<sequence>MSSSSSKYPPLSSSTSSSSSLLRYRSGSVERSRVNTSTSSTSASSRDPAPYKTSYGAERGRSRDVSTSRMSRATSYDPFATSSSKTTRASSVIRTSGLSNSDYSSPRSALSSASRYGSTEQLNSSSYRSSYRFGSNSNSGATPSSSTYTPRNVRAGSVSIGAYDPPSSSLSRYRPTADTSSSSTYTPTISRYRSTDLSNTSDYSSKYRSPDNSTRCSSITSSRYSKPSPYSSRTSTSSSYRSDRDYRSMSRTDNEEEGDEVETTFRKLYRKYVTDSEPDLSRNVTSLADEVTRRFASKTPKKSKSDDDENSDLSISEGDEEDAEEGVLEKFREKGRLRRASSAGSITPRASVCNSPSKDVTPKCSPLPARKDPLRIWMRG</sequence>
<evidence type="ECO:0000313" key="3">
    <source>
        <dbReference type="Proteomes" id="UP000005237"/>
    </source>
</evidence>
<accession>A0A8R1I5F1</accession>
<feature type="compositionally biased region" description="Polar residues" evidence="1">
    <location>
        <begin position="196"/>
        <end position="219"/>
    </location>
</feature>
<feature type="compositionally biased region" description="Low complexity" evidence="1">
    <location>
        <begin position="220"/>
        <end position="240"/>
    </location>
</feature>
<feature type="compositionally biased region" description="Low complexity" evidence="1">
    <location>
        <begin position="1"/>
        <end position="27"/>
    </location>
</feature>
<feature type="compositionally biased region" description="Acidic residues" evidence="1">
    <location>
        <begin position="306"/>
        <end position="326"/>
    </location>
</feature>
<protein>
    <submittedName>
        <fullName evidence="2">Uncharacterized protein</fullName>
    </submittedName>
</protein>
<evidence type="ECO:0000256" key="1">
    <source>
        <dbReference type="SAM" id="MobiDB-lite"/>
    </source>
</evidence>
<feature type="compositionally biased region" description="Basic and acidic residues" evidence="1">
    <location>
        <begin position="241"/>
        <end position="253"/>
    </location>
</feature>